<feature type="transmembrane region" description="Helical" evidence="8">
    <location>
        <begin position="126"/>
        <end position="146"/>
    </location>
</feature>
<name>A0ABW9UNG3_9BACL</name>
<proteinExistence type="inferred from homology"/>
<gene>
    <name evidence="9" type="ORF">GON05_33155</name>
</gene>
<organism evidence="9 10">
    <name type="scientific">Paenibacillus anseongense</name>
    <dbReference type="NCBI Taxonomy" id="2682845"/>
    <lineage>
        <taxon>Bacteria</taxon>
        <taxon>Bacillati</taxon>
        <taxon>Bacillota</taxon>
        <taxon>Bacilli</taxon>
        <taxon>Bacillales</taxon>
        <taxon>Paenibacillaceae</taxon>
        <taxon>Paenibacillus</taxon>
    </lineage>
</organism>
<dbReference type="EMBL" id="WSEM01000034">
    <property type="protein sequence ID" value="MVQ39450.1"/>
    <property type="molecule type" value="Genomic_DNA"/>
</dbReference>
<dbReference type="Pfam" id="PF03845">
    <property type="entry name" value="Spore_permease"/>
    <property type="match status" value="1"/>
</dbReference>
<keyword evidence="5 8" id="KW-0812">Transmembrane</keyword>
<protein>
    <submittedName>
        <fullName evidence="9">GerAB/ArcD/ProY family transporter</fullName>
    </submittedName>
</protein>
<accession>A0ABW9UNG3</accession>
<dbReference type="Gene3D" id="1.20.1740.10">
    <property type="entry name" value="Amino acid/polyamine transporter I"/>
    <property type="match status" value="1"/>
</dbReference>
<evidence type="ECO:0000256" key="3">
    <source>
        <dbReference type="ARBA" id="ARBA00022448"/>
    </source>
</evidence>
<feature type="transmembrane region" description="Helical" evidence="8">
    <location>
        <begin position="203"/>
        <end position="218"/>
    </location>
</feature>
<comment type="caution">
    <text evidence="9">The sequence shown here is derived from an EMBL/GenBank/DDBJ whole genome shotgun (WGS) entry which is preliminary data.</text>
</comment>
<evidence type="ECO:0000256" key="7">
    <source>
        <dbReference type="ARBA" id="ARBA00023136"/>
    </source>
</evidence>
<dbReference type="PANTHER" id="PTHR34975:SF2">
    <property type="entry name" value="SPORE GERMINATION PROTEIN A2"/>
    <property type="match status" value="1"/>
</dbReference>
<evidence type="ECO:0000256" key="4">
    <source>
        <dbReference type="ARBA" id="ARBA00022544"/>
    </source>
</evidence>
<evidence type="ECO:0000256" key="8">
    <source>
        <dbReference type="SAM" id="Phobius"/>
    </source>
</evidence>
<evidence type="ECO:0000313" key="10">
    <source>
        <dbReference type="Proteomes" id="UP000467637"/>
    </source>
</evidence>
<keyword evidence="4" id="KW-0309">Germination</keyword>
<evidence type="ECO:0000256" key="2">
    <source>
        <dbReference type="ARBA" id="ARBA00007998"/>
    </source>
</evidence>
<dbReference type="InterPro" id="IPR004761">
    <property type="entry name" value="Spore_GerAB"/>
</dbReference>
<evidence type="ECO:0000313" key="9">
    <source>
        <dbReference type="EMBL" id="MVQ39450.1"/>
    </source>
</evidence>
<feature type="transmembrane region" description="Helical" evidence="8">
    <location>
        <begin position="230"/>
        <end position="253"/>
    </location>
</feature>
<feature type="transmembrane region" description="Helical" evidence="8">
    <location>
        <begin position="94"/>
        <end position="114"/>
    </location>
</feature>
<feature type="transmembrane region" description="Helical" evidence="8">
    <location>
        <begin position="25"/>
        <end position="41"/>
    </location>
</feature>
<keyword evidence="7 8" id="KW-0472">Membrane</keyword>
<keyword evidence="6 8" id="KW-1133">Transmembrane helix</keyword>
<dbReference type="NCBIfam" id="TIGR00912">
    <property type="entry name" value="2A0309"/>
    <property type="match status" value="1"/>
</dbReference>
<feature type="transmembrane region" description="Helical" evidence="8">
    <location>
        <begin position="347"/>
        <end position="366"/>
    </location>
</feature>
<keyword evidence="10" id="KW-1185">Reference proteome</keyword>
<comment type="subcellular location">
    <subcellularLocation>
        <location evidence="1">Membrane</location>
        <topology evidence="1">Multi-pass membrane protein</topology>
    </subcellularLocation>
</comment>
<dbReference type="Proteomes" id="UP000467637">
    <property type="component" value="Unassembled WGS sequence"/>
</dbReference>
<comment type="similarity">
    <text evidence="2">Belongs to the amino acid-polyamine-organocation (APC) superfamily. Spore germination protein (SGP) (TC 2.A.3.9) family.</text>
</comment>
<keyword evidence="3" id="KW-0813">Transport</keyword>
<feature type="transmembrane region" description="Helical" evidence="8">
    <location>
        <begin position="316"/>
        <end position="335"/>
    </location>
</feature>
<feature type="transmembrane region" description="Helical" evidence="8">
    <location>
        <begin position="53"/>
        <end position="74"/>
    </location>
</feature>
<feature type="transmembrane region" description="Helical" evidence="8">
    <location>
        <begin position="153"/>
        <end position="174"/>
    </location>
</feature>
<feature type="transmembrane region" description="Helical" evidence="8">
    <location>
        <begin position="282"/>
        <end position="304"/>
    </location>
</feature>
<dbReference type="PANTHER" id="PTHR34975">
    <property type="entry name" value="SPORE GERMINATION PROTEIN A2"/>
    <property type="match status" value="1"/>
</dbReference>
<evidence type="ECO:0000256" key="5">
    <source>
        <dbReference type="ARBA" id="ARBA00022692"/>
    </source>
</evidence>
<sequence>MWPHKQVIFQEVEAHLNISITRSQLFFLIIKTQIGIGLLSLPSKIQSSAKGDAWISVLIAGGIIQLLLFIYSRLLRKFPDLTFSRITVELFGSYIGKVINIIYYVFFIFIAAYATTLYVQLVHTWMLTYTPSWVLEFLIIGTGVYLAHENLRVIARFFVLTSVLFGCLILLSFFNFTNEMHITNILPIGQSGIEQMLRGSEKTFFSMLGFEVILYFYTQVQNNSKGLIRIVSLANCFVTLFYTYFVFICVIGFSPKVLGQINEPVLYIFKGLTYQVFDRLDLIFLTIWFIPMTATIVSYLCMAGKSLSTNQDSYRRLVWFSGLLVFILGWCLSTLEKLDSFGKWLEYGYFIIITVIPLLLWLVSCLRKKSIKVGIS</sequence>
<reference evidence="9 10" key="1">
    <citation type="submission" date="2019-12" db="EMBL/GenBank/DDBJ databases">
        <authorList>
            <person name="Huq M.A."/>
        </authorList>
    </citation>
    <scope>NUCLEOTIDE SEQUENCE [LARGE SCALE GENOMIC DNA]</scope>
    <source>
        <strain evidence="9 10">MAH-34</strain>
    </source>
</reference>
<evidence type="ECO:0000256" key="6">
    <source>
        <dbReference type="ARBA" id="ARBA00022989"/>
    </source>
</evidence>
<evidence type="ECO:0000256" key="1">
    <source>
        <dbReference type="ARBA" id="ARBA00004141"/>
    </source>
</evidence>